<sequence>MSDLFPKVTSDEIDLDAASEQAKREEELKSDRPPHHEG</sequence>
<name>A0A094PTF2_9ZZZZ</name>
<organism evidence="2">
    <name type="scientific">freshwater metagenome</name>
    <dbReference type="NCBI Taxonomy" id="449393"/>
    <lineage>
        <taxon>unclassified sequences</taxon>
        <taxon>metagenomes</taxon>
        <taxon>ecological metagenomes</taxon>
    </lineage>
</organism>
<accession>A0A094PTF2</accession>
<evidence type="ECO:0000256" key="1">
    <source>
        <dbReference type="SAM" id="MobiDB-lite"/>
    </source>
</evidence>
<reference evidence="2" key="1">
    <citation type="submission" date="2014-05" db="EMBL/GenBank/DDBJ databases">
        <title>Key roles for freshwater Actinobacteria revealed by deep metagenomic sequencing.</title>
        <authorList>
            <person name="Ghai R."/>
            <person name="Mizuno C.M."/>
            <person name="Picazo A."/>
            <person name="Camacho A."/>
            <person name="Rodriguez-Valera F."/>
        </authorList>
    </citation>
    <scope>NUCLEOTIDE SEQUENCE</scope>
</reference>
<comment type="caution">
    <text evidence="2">The sequence shown here is derived from an EMBL/GenBank/DDBJ whole genome shotgun (WGS) entry which is preliminary data.</text>
</comment>
<proteinExistence type="predicted"/>
<feature type="region of interest" description="Disordered" evidence="1">
    <location>
        <begin position="1"/>
        <end position="38"/>
    </location>
</feature>
<evidence type="ECO:0000313" key="2">
    <source>
        <dbReference type="EMBL" id="KGA15020.1"/>
    </source>
</evidence>
<gene>
    <name evidence="2" type="ORF">GM50_18280</name>
</gene>
<protein>
    <submittedName>
        <fullName evidence="2">Uncharacterized protein</fullName>
    </submittedName>
</protein>
<dbReference type="EMBL" id="JNSK01000109">
    <property type="protein sequence ID" value="KGA15020.1"/>
    <property type="molecule type" value="Genomic_DNA"/>
</dbReference>
<dbReference type="AlphaFoldDB" id="A0A094PTF2"/>
<feature type="compositionally biased region" description="Basic and acidic residues" evidence="1">
    <location>
        <begin position="21"/>
        <end position="38"/>
    </location>
</feature>